<feature type="compositionally biased region" description="Low complexity" evidence="1">
    <location>
        <begin position="367"/>
        <end position="384"/>
    </location>
</feature>
<sequence length="542" mass="59229">MHAFHQKCPCNTNYVIQMINLQSLQPNACPRLSQSPLLPRNGQPRRPTATQAAHATQQQLKRQGCISPQTTDTAVPRHQHQRQLNSSPQQPSSTASRHGRQHHHPSIVQGPRTSSDRIGAQDGPGGGLGGGQQEQHATQEEEGGWDEAVYEHYDSLGYEQQLVVLRQMLTPDKIAQIRATSTPDELQQLDLVLQDVQKLSDLEAAHHSSSHASSSHMTATMLGVQGSQASVPTPPVQPQMNRRRSSRRINVASRLAEERQMAAAAAASAQPSISTDFYSYLQTEVFQGADGEEMREILDTLGQAQVEQLASVYNEMRSFVHQPPEQLAQKYAELSSHMDALMAAAPEETVGMQHQGPLQHSHHHQHQQPQQRLHQNSQQNSQQGMAAVRSASERTIADPQGTGITPYGSQGGLLTGEGGCGGDQEGSRKGGVASGGGTSELSWDPWVEQEGEEDGGGELRQEEDQDPWQLQESHEEQVQGSNQEPVFHTGRKAGDVSGEYASLRAKKGDAEQEELPPPQGLQQRWKGRVGRARGALFPKKVS</sequence>
<dbReference type="EMBL" id="MU069907">
    <property type="protein sequence ID" value="KAF5831968.1"/>
    <property type="molecule type" value="Genomic_DNA"/>
</dbReference>
<name>A0ABQ7GBI7_DUNSA</name>
<evidence type="ECO:0000256" key="1">
    <source>
        <dbReference type="SAM" id="MobiDB-lite"/>
    </source>
</evidence>
<feature type="region of interest" description="Disordered" evidence="1">
    <location>
        <begin position="350"/>
        <end position="542"/>
    </location>
</feature>
<dbReference type="Proteomes" id="UP000815325">
    <property type="component" value="Unassembled WGS sequence"/>
</dbReference>
<proteinExistence type="predicted"/>
<evidence type="ECO:0000313" key="2">
    <source>
        <dbReference type="EMBL" id="KAF5831968.1"/>
    </source>
</evidence>
<reference evidence="2" key="1">
    <citation type="submission" date="2017-08" db="EMBL/GenBank/DDBJ databases">
        <authorList>
            <person name="Polle J.E."/>
            <person name="Barry K."/>
            <person name="Cushman J."/>
            <person name="Schmutz J."/>
            <person name="Tran D."/>
            <person name="Hathwaick L.T."/>
            <person name="Yim W.C."/>
            <person name="Jenkins J."/>
            <person name="Mckie-Krisberg Z.M."/>
            <person name="Prochnik S."/>
            <person name="Lindquist E."/>
            <person name="Dockter R.B."/>
            <person name="Adam C."/>
            <person name="Molina H."/>
            <person name="Bunkerborg J."/>
            <person name="Jin E."/>
            <person name="Buchheim M."/>
            <person name="Magnuson J."/>
        </authorList>
    </citation>
    <scope>NUCLEOTIDE SEQUENCE</scope>
    <source>
        <strain evidence="2">CCAP 19/18</strain>
    </source>
</reference>
<feature type="compositionally biased region" description="Gly residues" evidence="1">
    <location>
        <begin position="409"/>
        <end position="424"/>
    </location>
</feature>
<gene>
    <name evidence="2" type="ORF">DUNSADRAFT_12333</name>
</gene>
<keyword evidence="3" id="KW-1185">Reference proteome</keyword>
<feature type="region of interest" description="Disordered" evidence="1">
    <location>
        <begin position="227"/>
        <end position="246"/>
    </location>
</feature>
<accession>A0ABQ7GBI7</accession>
<comment type="caution">
    <text evidence="2">The sequence shown here is derived from an EMBL/GenBank/DDBJ whole genome shotgun (WGS) entry which is preliminary data.</text>
</comment>
<feature type="compositionally biased region" description="Low complexity" evidence="1">
    <location>
        <begin position="48"/>
        <end position="59"/>
    </location>
</feature>
<feature type="region of interest" description="Disordered" evidence="1">
    <location>
        <begin position="32"/>
        <end position="142"/>
    </location>
</feature>
<feature type="compositionally biased region" description="Polar residues" evidence="1">
    <location>
        <begin position="82"/>
        <end position="96"/>
    </location>
</feature>
<protein>
    <submittedName>
        <fullName evidence="2">Uncharacterized protein</fullName>
    </submittedName>
</protein>
<evidence type="ECO:0000313" key="3">
    <source>
        <dbReference type="Proteomes" id="UP000815325"/>
    </source>
</evidence>
<feature type="compositionally biased region" description="Acidic residues" evidence="1">
    <location>
        <begin position="447"/>
        <end position="456"/>
    </location>
</feature>
<feature type="compositionally biased region" description="Gly residues" evidence="1">
    <location>
        <begin position="122"/>
        <end position="132"/>
    </location>
</feature>
<organism evidence="2 3">
    <name type="scientific">Dunaliella salina</name>
    <name type="common">Green alga</name>
    <name type="synonym">Protococcus salinus</name>
    <dbReference type="NCBI Taxonomy" id="3046"/>
    <lineage>
        <taxon>Eukaryota</taxon>
        <taxon>Viridiplantae</taxon>
        <taxon>Chlorophyta</taxon>
        <taxon>core chlorophytes</taxon>
        <taxon>Chlorophyceae</taxon>
        <taxon>CS clade</taxon>
        <taxon>Chlamydomonadales</taxon>
        <taxon>Dunaliellaceae</taxon>
        <taxon>Dunaliella</taxon>
    </lineage>
</organism>